<dbReference type="Proteomes" id="UP000325755">
    <property type="component" value="Chromosome"/>
</dbReference>
<organism evidence="2 3">
    <name type="scientific">Candidatus Methylospira mobilis</name>
    <dbReference type="NCBI Taxonomy" id="1808979"/>
    <lineage>
        <taxon>Bacteria</taxon>
        <taxon>Pseudomonadati</taxon>
        <taxon>Pseudomonadota</taxon>
        <taxon>Gammaproteobacteria</taxon>
        <taxon>Methylococcales</taxon>
        <taxon>Methylococcaceae</taxon>
        <taxon>Candidatus Methylospira</taxon>
    </lineage>
</organism>
<protein>
    <submittedName>
        <fullName evidence="2">Uncharacterized protein</fullName>
    </submittedName>
</protein>
<dbReference type="RefSeq" id="WP_153249168.1">
    <property type="nucleotide sequence ID" value="NZ_CP044205.1"/>
</dbReference>
<dbReference type="InParanoid" id="A0A5Q0BM56"/>
<evidence type="ECO:0000256" key="1">
    <source>
        <dbReference type="SAM" id="SignalP"/>
    </source>
</evidence>
<dbReference type="KEGG" id="mmob:F6R98_11625"/>
<evidence type="ECO:0000313" key="2">
    <source>
        <dbReference type="EMBL" id="QFY43187.1"/>
    </source>
</evidence>
<dbReference type="EMBL" id="CP044205">
    <property type="protein sequence ID" value="QFY43187.1"/>
    <property type="molecule type" value="Genomic_DNA"/>
</dbReference>
<proteinExistence type="predicted"/>
<evidence type="ECO:0000313" key="3">
    <source>
        <dbReference type="Proteomes" id="UP000325755"/>
    </source>
</evidence>
<feature type="chain" id="PRO_5024829516" evidence="1">
    <location>
        <begin position="23"/>
        <end position="101"/>
    </location>
</feature>
<dbReference type="AlphaFoldDB" id="A0A5Q0BM56"/>
<gene>
    <name evidence="2" type="ORF">F6R98_11625</name>
</gene>
<reference evidence="2 3" key="1">
    <citation type="submission" date="2019-09" db="EMBL/GenBank/DDBJ databases">
        <title>Ecophysiology of the spiral-shaped methanotroph Methylospira mobilis as revealed by the complete genome sequence.</title>
        <authorList>
            <person name="Oshkin I.Y."/>
            <person name="Dedysh S.N."/>
            <person name="Miroshnikov K."/>
            <person name="Danilova O.V."/>
            <person name="Hakobyan A."/>
            <person name="Liesack W."/>
        </authorList>
    </citation>
    <scope>NUCLEOTIDE SEQUENCE [LARGE SCALE GENOMIC DNA]</scope>
    <source>
        <strain evidence="2 3">Shm1</strain>
    </source>
</reference>
<sequence length="101" mass="11533">MKRPACLVALYALLMLSMPVFAEAGEEDNISEEVQCRRMDRRSDDYRLEEIGHVGVYGNQQAAQNCNQAFPDCGYRCVACIYNYQHDGEVCEDRSGNRFLN</sequence>
<dbReference type="OrthoDB" id="9902892at2"/>
<accession>A0A5Q0BM56</accession>
<feature type="signal peptide" evidence="1">
    <location>
        <begin position="1"/>
        <end position="22"/>
    </location>
</feature>
<name>A0A5Q0BM56_9GAMM</name>
<keyword evidence="3" id="KW-1185">Reference proteome</keyword>
<keyword evidence="1" id="KW-0732">Signal</keyword>